<keyword evidence="10" id="KW-0238">DNA-binding</keyword>
<dbReference type="PROSITE" id="PS51192">
    <property type="entry name" value="HELICASE_ATP_BIND_1"/>
    <property type="match status" value="1"/>
</dbReference>
<feature type="compositionally biased region" description="Basic residues" evidence="15">
    <location>
        <begin position="839"/>
        <end position="851"/>
    </location>
</feature>
<keyword evidence="11" id="KW-0472">Membrane</keyword>
<protein>
    <recommendedName>
        <fullName evidence="2">chloroplast protein-transporting ATPase</fullName>
        <ecNumber evidence="2">7.4.2.4</ecNumber>
    </recommendedName>
</protein>
<dbReference type="EC" id="7.4.2.4" evidence="2"/>
<evidence type="ECO:0000256" key="4">
    <source>
        <dbReference type="ARBA" id="ARBA00022741"/>
    </source>
</evidence>
<sequence length="1377" mass="154703">MGRGKIEVKRIENNTSRQVTFSKRKAGLFKKTHELSVLCDANIGLIVFSSRGKLTEYCTPPLSRYLRALVEERTDRDQVLKELSRMKKETFNLQLNLQKYKGDDLSNVRFDELNELEKQLELSVHKVRARKFQLLHEQLENLKRTLMSNDEMQRQAEIEQHQQMTELKLVEQQQQPNLPNLPLMNDHHEFPFFGEDLQLGTMSLVDHHTNTNTNTNTSSSYRLQPTHPNLQDLNRIVSSPQSTTPMATATTSSSIFLLPSPQFRRSQSTTLRCFKNTSFPIPPTLSPPLLIRRRSTPSPISSSLKEKIGGIKKTWSDLSSLNYWVVKDYYRLVNSVNALEPRIQKLSDEQLSGKTVEFRLRLNHGETLADIQAEAFAVVREAAKRKLGMRHFDVQIIGGAVLHDGSIAEMKTGEGKTLVSTLAAYLNALTKEGVHVVTVNDYLAQRDAEWMGRVHRFLGLSVGLIQELGFDYLRDNLAGSSEQLVMRWPKPFHFAIVDEVDSVLIDEGRNPLLISGEASKDAARYPVAAKVAELLIRGLHYNVELKDNAVELTEDGITLAEMALETNDLWDESDPWARFVLNALKAKEFYRRDVQYIVRNGKALIINELTGRVEEKRRWSEGIHQAVEAKEGLKIQADSVVVAQITYQSLFKLYPKLSGMTGTAKTEEKEFLKMFQVPVIEVPTNMQNIRDDLPIQAFATARGKWTYARAEIEYMFRLGRPVLVGTTSVENSEYLSTLLMERKIPHNVLNARPKYAAREAETVAQAGRKYAITISTNMAGRGTDIILGGNPKVDIIIGILILRDHFCGEPTILTNQQPKKRRRKDMTKSHGVSDDVHHPNKHVKTGNKGKKVPSSVEKNSSGQSHRVDEPNGHSEGVQHQAPPANALEASLKKKKSHTKITVDSSGPPNGEFVEQDKGTEQQRTGGLSSKSHSNKKDSSELQDTPSQKPKDKGSYLSKSLMGKQPFNSNELDQSIQRKEKGRLVEGFDLNVPASRDSLPSTNIPLAQRKDGSIARPKSSMLDKAIRELQKKVAECRPPSTEVQDPDNSSQAIKRRLSPEIKQKLAKVARLAQASYGKIPKDVINRLMSIVGHMMQLRTLKRNLRVMANMGLTAKQEKDDQVQKIKQEVAEMVKLQIPDMKLKLEEQMPNSDDFQEAGPEKKEALKRRYSMDNALENKICDLYDLYVERIEEHSGPPVRRLYEEITALWPSGVVDTDGIKRAIYRAKDRRRELGNQQKDQEKIKKKKVVASKAEGTTRGEAISVTHAYSTLSSKPVSNAAAPVPIASADGPSVDKPKQEKAKGSSSSNPIDAIPINALLKKKVKRKSNVEAIEAQFRLEKVAVSQSDEKQKHHKHVTVPSTKSNLEPSDAPSGSENLS</sequence>
<dbReference type="SMART" id="SM00957">
    <property type="entry name" value="SecA_DEAD"/>
    <property type="match status" value="1"/>
</dbReference>
<evidence type="ECO:0000256" key="13">
    <source>
        <dbReference type="ARBA" id="ARBA00023242"/>
    </source>
</evidence>
<dbReference type="InterPro" id="IPR027417">
    <property type="entry name" value="P-loop_NTPase"/>
</dbReference>
<evidence type="ECO:0000259" key="16">
    <source>
        <dbReference type="PROSITE" id="PS50066"/>
    </source>
</evidence>
<dbReference type="PROSITE" id="PS51297">
    <property type="entry name" value="K_BOX"/>
    <property type="match status" value="1"/>
</dbReference>
<evidence type="ECO:0000256" key="14">
    <source>
        <dbReference type="ARBA" id="ARBA00034043"/>
    </source>
</evidence>
<name>A0ABR0CWM0_9LAMI</name>
<feature type="domain" description="MADS-box" evidence="16">
    <location>
        <begin position="1"/>
        <end position="61"/>
    </location>
</feature>
<evidence type="ECO:0000313" key="20">
    <source>
        <dbReference type="EMBL" id="KAK4481322.1"/>
    </source>
</evidence>
<feature type="region of interest" description="Disordered" evidence="15">
    <location>
        <begin position="1229"/>
        <end position="1255"/>
    </location>
</feature>
<evidence type="ECO:0000256" key="9">
    <source>
        <dbReference type="ARBA" id="ARBA00023015"/>
    </source>
</evidence>
<evidence type="ECO:0000256" key="11">
    <source>
        <dbReference type="ARBA" id="ARBA00023136"/>
    </source>
</evidence>
<keyword evidence="3" id="KW-0813">Transport</keyword>
<evidence type="ECO:0000256" key="3">
    <source>
        <dbReference type="ARBA" id="ARBA00022448"/>
    </source>
</evidence>
<dbReference type="InterPro" id="IPR033896">
    <property type="entry name" value="MEF2-like_N"/>
</dbReference>
<dbReference type="PROSITE" id="PS00350">
    <property type="entry name" value="MADS_BOX_1"/>
    <property type="match status" value="1"/>
</dbReference>
<keyword evidence="13" id="KW-0539">Nucleus</keyword>
<dbReference type="SUPFAM" id="SSF55455">
    <property type="entry name" value="SRF-like"/>
    <property type="match status" value="1"/>
</dbReference>
<evidence type="ECO:0000256" key="7">
    <source>
        <dbReference type="ARBA" id="ARBA00022967"/>
    </source>
</evidence>
<keyword evidence="8" id="KW-0811">Translocation</keyword>
<feature type="domain" description="K-box" evidence="19">
    <location>
        <begin position="76"/>
        <end position="175"/>
    </location>
</feature>
<keyword evidence="9" id="KW-0805">Transcription regulation</keyword>
<evidence type="ECO:0000313" key="21">
    <source>
        <dbReference type="Proteomes" id="UP001291926"/>
    </source>
</evidence>
<dbReference type="Pfam" id="PF07517">
    <property type="entry name" value="SecA_DEAD"/>
    <property type="match status" value="1"/>
</dbReference>
<dbReference type="SUPFAM" id="SSF81767">
    <property type="entry name" value="Pre-protein crosslinking domain of SecA"/>
    <property type="match status" value="1"/>
</dbReference>
<dbReference type="CDD" id="cd17928">
    <property type="entry name" value="DEXDc_SecA"/>
    <property type="match status" value="1"/>
</dbReference>
<feature type="compositionally biased region" description="Basic and acidic residues" evidence="15">
    <location>
        <begin position="1229"/>
        <end position="1241"/>
    </location>
</feature>
<dbReference type="PANTHER" id="PTHR30612:SF11">
    <property type="entry name" value="PROTEIN TRANSLOCASE SUBUNIT SECA2, CHLOROPLASTIC"/>
    <property type="match status" value="1"/>
</dbReference>
<keyword evidence="21" id="KW-1185">Reference proteome</keyword>
<keyword evidence="12" id="KW-0804">Transcription</keyword>
<keyword evidence="5" id="KW-0067">ATP-binding</keyword>
<dbReference type="Gene3D" id="3.90.1440.10">
    <property type="entry name" value="SecA, preprotein cross-linking domain"/>
    <property type="match status" value="1"/>
</dbReference>
<accession>A0ABR0CWM0</accession>
<dbReference type="InterPro" id="IPR036879">
    <property type="entry name" value="TF_MADSbox_sf"/>
</dbReference>
<comment type="catalytic activity">
    <reaction evidence="14">
        <text>ATP + H2O + chloroplast-proteinSide 1 = ADP + phosphate + chloroplast-proteinSide 2.</text>
        <dbReference type="EC" id="7.4.2.4"/>
    </reaction>
</comment>
<comment type="subcellular location">
    <subcellularLocation>
        <location evidence="1">Nucleus</location>
    </subcellularLocation>
</comment>
<feature type="domain" description="Helicase ATP-binding" evidence="17">
    <location>
        <begin position="397"/>
        <end position="538"/>
    </location>
</feature>
<evidence type="ECO:0000256" key="6">
    <source>
        <dbReference type="ARBA" id="ARBA00022927"/>
    </source>
</evidence>
<dbReference type="Pfam" id="PF01043">
    <property type="entry name" value="SecA_PP_bind"/>
    <property type="match status" value="1"/>
</dbReference>
<evidence type="ECO:0000259" key="17">
    <source>
        <dbReference type="PROSITE" id="PS51192"/>
    </source>
</evidence>
<feature type="compositionally biased region" description="Basic and acidic residues" evidence="15">
    <location>
        <begin position="826"/>
        <end position="838"/>
    </location>
</feature>
<dbReference type="InterPro" id="IPR000185">
    <property type="entry name" value="SecA"/>
</dbReference>
<dbReference type="EMBL" id="JAYDYQ010002685">
    <property type="protein sequence ID" value="KAK4481322.1"/>
    <property type="molecule type" value="Genomic_DNA"/>
</dbReference>
<evidence type="ECO:0000256" key="10">
    <source>
        <dbReference type="ARBA" id="ARBA00023125"/>
    </source>
</evidence>
<dbReference type="InterPro" id="IPR011115">
    <property type="entry name" value="SecA_DEAD"/>
</dbReference>
<organism evidence="20 21">
    <name type="scientific">Penstemon davidsonii</name>
    <dbReference type="NCBI Taxonomy" id="160366"/>
    <lineage>
        <taxon>Eukaryota</taxon>
        <taxon>Viridiplantae</taxon>
        <taxon>Streptophyta</taxon>
        <taxon>Embryophyta</taxon>
        <taxon>Tracheophyta</taxon>
        <taxon>Spermatophyta</taxon>
        <taxon>Magnoliopsida</taxon>
        <taxon>eudicotyledons</taxon>
        <taxon>Gunneridae</taxon>
        <taxon>Pentapetalae</taxon>
        <taxon>asterids</taxon>
        <taxon>lamiids</taxon>
        <taxon>Lamiales</taxon>
        <taxon>Plantaginaceae</taxon>
        <taxon>Cheloneae</taxon>
        <taxon>Penstemon</taxon>
    </lineage>
</organism>
<dbReference type="PANTHER" id="PTHR30612">
    <property type="entry name" value="SECA INNER MEMBRANE COMPONENT OF SEC PROTEIN SECRETION SYSTEM"/>
    <property type="match status" value="1"/>
</dbReference>
<dbReference type="InterPro" id="IPR014018">
    <property type="entry name" value="SecA_motor_DEAD"/>
</dbReference>
<feature type="compositionally biased region" description="Polar residues" evidence="15">
    <location>
        <begin position="965"/>
        <end position="974"/>
    </location>
</feature>
<dbReference type="SUPFAM" id="SSF52540">
    <property type="entry name" value="P-loop containing nucleoside triphosphate hydrolases"/>
    <property type="match status" value="2"/>
</dbReference>
<gene>
    <name evidence="20" type="ORF">RD792_012207</name>
</gene>
<dbReference type="InterPro" id="IPR044722">
    <property type="entry name" value="SecA_SF2_C"/>
</dbReference>
<feature type="compositionally biased region" description="Polar residues" evidence="15">
    <location>
        <begin position="1357"/>
        <end position="1377"/>
    </location>
</feature>
<feature type="region of interest" description="Disordered" evidence="15">
    <location>
        <begin position="1341"/>
        <end position="1377"/>
    </location>
</feature>
<evidence type="ECO:0000256" key="15">
    <source>
        <dbReference type="SAM" id="MobiDB-lite"/>
    </source>
</evidence>
<dbReference type="PROSITE" id="PS01312">
    <property type="entry name" value="SECA"/>
    <property type="match status" value="1"/>
</dbReference>
<feature type="domain" description="SecA family profile" evidence="18">
    <location>
        <begin position="311"/>
        <end position="914"/>
    </location>
</feature>
<dbReference type="InterPro" id="IPR002487">
    <property type="entry name" value="TF_Kbox"/>
</dbReference>
<dbReference type="SMART" id="SM00958">
    <property type="entry name" value="SecA_PP_bind"/>
    <property type="match status" value="1"/>
</dbReference>
<feature type="region of interest" description="Disordered" evidence="15">
    <location>
        <begin position="1272"/>
        <end position="1314"/>
    </location>
</feature>
<dbReference type="PROSITE" id="PS50066">
    <property type="entry name" value="MADS_BOX_2"/>
    <property type="match status" value="1"/>
</dbReference>
<dbReference type="Pfam" id="PF00319">
    <property type="entry name" value="SRF-TF"/>
    <property type="match status" value="1"/>
</dbReference>
<evidence type="ECO:0000259" key="19">
    <source>
        <dbReference type="PROSITE" id="PS51297"/>
    </source>
</evidence>
<evidence type="ECO:0000256" key="12">
    <source>
        <dbReference type="ARBA" id="ARBA00023163"/>
    </source>
</evidence>
<dbReference type="Gene3D" id="3.40.1810.10">
    <property type="entry name" value="Transcription factor, MADS-box"/>
    <property type="match status" value="1"/>
</dbReference>
<dbReference type="HAMAP" id="MF_01382">
    <property type="entry name" value="SecA"/>
    <property type="match status" value="1"/>
</dbReference>
<dbReference type="Pfam" id="PF21090">
    <property type="entry name" value="P-loop_SecA"/>
    <property type="match status" value="1"/>
</dbReference>
<feature type="region of interest" description="Disordered" evidence="15">
    <location>
        <begin position="812"/>
        <end position="975"/>
    </location>
</feature>
<dbReference type="PRINTS" id="PR00404">
    <property type="entry name" value="MADSDOMAIN"/>
</dbReference>
<dbReference type="SMART" id="SM00432">
    <property type="entry name" value="MADS"/>
    <property type="match status" value="1"/>
</dbReference>
<dbReference type="InterPro" id="IPR020937">
    <property type="entry name" value="SecA_CS"/>
</dbReference>
<evidence type="ECO:0000256" key="8">
    <source>
        <dbReference type="ARBA" id="ARBA00023010"/>
    </source>
</evidence>
<evidence type="ECO:0000259" key="18">
    <source>
        <dbReference type="PROSITE" id="PS51196"/>
    </source>
</evidence>
<evidence type="ECO:0000256" key="1">
    <source>
        <dbReference type="ARBA" id="ARBA00004123"/>
    </source>
</evidence>
<dbReference type="PROSITE" id="PS51196">
    <property type="entry name" value="SECA_MOTOR_DEAD"/>
    <property type="match status" value="1"/>
</dbReference>
<evidence type="ECO:0000256" key="5">
    <source>
        <dbReference type="ARBA" id="ARBA00022840"/>
    </source>
</evidence>
<dbReference type="InterPro" id="IPR014001">
    <property type="entry name" value="Helicase_ATP-bd"/>
</dbReference>
<comment type="caution">
    <text evidence="20">The sequence shown here is derived from an EMBL/GenBank/DDBJ whole genome shotgun (WGS) entry which is preliminary data.</text>
</comment>
<dbReference type="InterPro" id="IPR036670">
    <property type="entry name" value="SecA_X-link_sf"/>
</dbReference>
<dbReference type="InterPro" id="IPR002100">
    <property type="entry name" value="TF_MADSbox"/>
</dbReference>
<keyword evidence="4" id="KW-0547">Nucleotide-binding</keyword>
<dbReference type="Pfam" id="PF01486">
    <property type="entry name" value="K-box"/>
    <property type="match status" value="1"/>
</dbReference>
<dbReference type="PRINTS" id="PR00906">
    <property type="entry name" value="SECA"/>
</dbReference>
<feature type="compositionally biased region" description="Basic and acidic residues" evidence="15">
    <location>
        <begin position="1291"/>
        <end position="1301"/>
    </location>
</feature>
<keyword evidence="6" id="KW-0653">Protein transport</keyword>
<keyword evidence="7" id="KW-1278">Translocase</keyword>
<evidence type="ECO:0000256" key="2">
    <source>
        <dbReference type="ARBA" id="ARBA00012047"/>
    </source>
</evidence>
<dbReference type="Gene3D" id="3.40.50.300">
    <property type="entry name" value="P-loop containing nucleotide triphosphate hydrolases"/>
    <property type="match status" value="3"/>
</dbReference>
<dbReference type="InterPro" id="IPR011130">
    <property type="entry name" value="SecA_preprotein_X-link_dom"/>
</dbReference>
<dbReference type="Proteomes" id="UP001291926">
    <property type="component" value="Unassembled WGS sequence"/>
</dbReference>
<dbReference type="CDD" id="cd00265">
    <property type="entry name" value="MADS_MEF2_like"/>
    <property type="match status" value="1"/>
</dbReference>
<proteinExistence type="inferred from homology"/>
<reference evidence="20 21" key="1">
    <citation type="journal article" date="2023" name="bioRxiv">
        <title>Genome report: Whole genome sequence and annotation of Penstemon davidsonii.</title>
        <authorList>
            <person name="Ostevik K.L."/>
            <person name="Alabady M."/>
            <person name="Zhang M."/>
            <person name="Rausher M.D."/>
        </authorList>
    </citation>
    <scope>NUCLEOTIDE SEQUENCE [LARGE SCALE GENOMIC DNA]</scope>
    <source>
        <strain evidence="20">DNT005</strain>
        <tissue evidence="20">Whole leaf</tissue>
    </source>
</reference>